<dbReference type="RefSeq" id="WP_147332845.1">
    <property type="nucleotide sequence ID" value="NZ_CP011509.1"/>
</dbReference>
<evidence type="ECO:0000313" key="2">
    <source>
        <dbReference type="EMBL" id="REG32871.1"/>
    </source>
</evidence>
<evidence type="ECO:0000313" key="3">
    <source>
        <dbReference type="Proteomes" id="UP000256345"/>
    </source>
</evidence>
<evidence type="ECO:0000256" key="1">
    <source>
        <dbReference type="SAM" id="SignalP"/>
    </source>
</evidence>
<feature type="signal peptide" evidence="1">
    <location>
        <begin position="1"/>
        <end position="28"/>
    </location>
</feature>
<organism evidence="2 3">
    <name type="scientific">Archangium gephyra</name>
    <dbReference type="NCBI Taxonomy" id="48"/>
    <lineage>
        <taxon>Bacteria</taxon>
        <taxon>Pseudomonadati</taxon>
        <taxon>Myxococcota</taxon>
        <taxon>Myxococcia</taxon>
        <taxon>Myxococcales</taxon>
        <taxon>Cystobacterineae</taxon>
        <taxon>Archangiaceae</taxon>
        <taxon>Archangium</taxon>
    </lineage>
</organism>
<accession>A0ABX9K3V6</accession>
<comment type="caution">
    <text evidence="2">The sequence shown here is derived from an EMBL/GenBank/DDBJ whole genome shotgun (WGS) entry which is preliminary data.</text>
</comment>
<dbReference type="EMBL" id="QUMU01000004">
    <property type="protein sequence ID" value="REG32871.1"/>
    <property type="molecule type" value="Genomic_DNA"/>
</dbReference>
<reference evidence="2 3" key="1">
    <citation type="submission" date="2018-08" db="EMBL/GenBank/DDBJ databases">
        <title>Genomic Encyclopedia of Archaeal and Bacterial Type Strains, Phase II (KMG-II): from individual species to whole genera.</title>
        <authorList>
            <person name="Goeker M."/>
        </authorList>
    </citation>
    <scope>NUCLEOTIDE SEQUENCE [LARGE SCALE GENOMIC DNA]</scope>
    <source>
        <strain evidence="2 3">DSM 2261</strain>
    </source>
</reference>
<sequence length="161" mass="17324">MKRVSGDVRRWNPLMLAALSALVCVGCATTPTATPQKSGGGIEWPGRRDVSDITNLGAVDGGAALAASAAIREVVQRVGPQSELFSKCPSPAAALDARVFKWRDVYYVTVDERFDRCGEARSRFPDWFESYAVSPAGVVLARRGSEPEQARAAPTSAQVRR</sequence>
<protein>
    <recommendedName>
        <fullName evidence="4">Lipoprotein</fullName>
    </recommendedName>
</protein>
<name>A0ABX9K3V6_9BACT</name>
<feature type="chain" id="PRO_5046996047" description="Lipoprotein" evidence="1">
    <location>
        <begin position="29"/>
        <end position="161"/>
    </location>
</feature>
<gene>
    <name evidence="2" type="ORF">ATI61_104161</name>
</gene>
<keyword evidence="3" id="KW-1185">Reference proteome</keyword>
<proteinExistence type="predicted"/>
<dbReference type="Proteomes" id="UP000256345">
    <property type="component" value="Unassembled WGS sequence"/>
</dbReference>
<keyword evidence="1" id="KW-0732">Signal</keyword>
<evidence type="ECO:0008006" key="4">
    <source>
        <dbReference type="Google" id="ProtNLM"/>
    </source>
</evidence>